<sequence length="525" mass="58504">MRKSLLVIGLLAGIVYACNQRDKTASHLLSTGNLPTQVFSIDITKDTVLHTKKGALIRIPHGALSSATNPVQLEIKEAYTMQDILKGGLTTMSNGQPLSSGGMIYINPVGDNKVAIKLPISIATPTPFLESSMQLYRGEVNEDSSINWVEPKPLGENLQLTALDSGRILFKNCASCHALGHDLTGPDLAHILTRPGPPRHSKDAGNIYSFTRNPVKTLHTANPYQRYYRCLKNKFGGVVMTTFDLTDRELDNLYNYIENESERLHLPAPDNGILKCMKGCELYLKATAHWRDVKAKLEKEAVEMAVEKTAPTADTTGLPVKVSAETNKSLYYQFTVKAFGWYNIDMLLKNTTDVIQSVLRVKIQGQYKEKFNLYLVIPSAKVLQSGGPVEDQQDLYSFYTIDGTIPLPLNTRAFIIAMGEHDDQITFAKTEFITKEKQEFTLELTTISKEAFQQQMASLPLSDLTITANDTKHSAELRKAVKELKNAEQLKPKNCDCDCFIDNPPVTTDSDHVIEYQGKFEGNEY</sequence>
<gene>
    <name evidence="6" type="ORF">A4D02_07175</name>
</gene>
<keyword evidence="3 4" id="KW-0408">Iron</keyword>
<keyword evidence="2 4" id="KW-0479">Metal-binding</keyword>
<dbReference type="RefSeq" id="WP_014221689.1">
    <property type="nucleotide sequence ID" value="NZ_LWBO01000012.1"/>
</dbReference>
<dbReference type="Pfam" id="PF00034">
    <property type="entry name" value="Cytochrom_C"/>
    <property type="match status" value="1"/>
</dbReference>
<keyword evidence="1 4" id="KW-0349">Heme</keyword>
<evidence type="ECO:0000256" key="1">
    <source>
        <dbReference type="ARBA" id="ARBA00022617"/>
    </source>
</evidence>
<proteinExistence type="predicted"/>
<dbReference type="SUPFAM" id="SSF46626">
    <property type="entry name" value="Cytochrome c"/>
    <property type="match status" value="1"/>
</dbReference>
<keyword evidence="7" id="KW-1185">Reference proteome</keyword>
<name>A0ABX3NWN4_9BACT</name>
<feature type="domain" description="Cytochrome c" evidence="5">
    <location>
        <begin position="161"/>
        <end position="261"/>
    </location>
</feature>
<protein>
    <recommendedName>
        <fullName evidence="5">Cytochrome c domain-containing protein</fullName>
    </recommendedName>
</protein>
<evidence type="ECO:0000256" key="2">
    <source>
        <dbReference type="ARBA" id="ARBA00022723"/>
    </source>
</evidence>
<dbReference type="PROSITE" id="PS51257">
    <property type="entry name" value="PROKAR_LIPOPROTEIN"/>
    <property type="match status" value="1"/>
</dbReference>
<dbReference type="InterPro" id="IPR009056">
    <property type="entry name" value="Cyt_c-like_dom"/>
</dbReference>
<dbReference type="EMBL" id="LWBO01000012">
    <property type="protein sequence ID" value="OQP48486.1"/>
    <property type="molecule type" value="Genomic_DNA"/>
</dbReference>
<reference evidence="6 7" key="1">
    <citation type="submission" date="2016-04" db="EMBL/GenBank/DDBJ databases">
        <authorList>
            <person name="Chen L."/>
            <person name="Zhuang W."/>
            <person name="Wang G."/>
        </authorList>
    </citation>
    <scope>NUCLEOTIDE SEQUENCE [LARGE SCALE GENOMIC DNA]</scope>
    <source>
        <strain evidence="7">GR20</strain>
    </source>
</reference>
<dbReference type="Gene3D" id="1.10.760.10">
    <property type="entry name" value="Cytochrome c-like domain"/>
    <property type="match status" value="1"/>
</dbReference>
<dbReference type="PROSITE" id="PS51007">
    <property type="entry name" value="CYTC"/>
    <property type="match status" value="1"/>
</dbReference>
<dbReference type="InterPro" id="IPR036909">
    <property type="entry name" value="Cyt_c-like_dom_sf"/>
</dbReference>
<evidence type="ECO:0000259" key="5">
    <source>
        <dbReference type="PROSITE" id="PS51007"/>
    </source>
</evidence>
<evidence type="ECO:0000313" key="7">
    <source>
        <dbReference type="Proteomes" id="UP000192277"/>
    </source>
</evidence>
<organism evidence="6 7">
    <name type="scientific">Niastella koreensis</name>
    <dbReference type="NCBI Taxonomy" id="354356"/>
    <lineage>
        <taxon>Bacteria</taxon>
        <taxon>Pseudomonadati</taxon>
        <taxon>Bacteroidota</taxon>
        <taxon>Chitinophagia</taxon>
        <taxon>Chitinophagales</taxon>
        <taxon>Chitinophagaceae</taxon>
        <taxon>Niastella</taxon>
    </lineage>
</organism>
<dbReference type="Proteomes" id="UP000192277">
    <property type="component" value="Unassembled WGS sequence"/>
</dbReference>
<comment type="caution">
    <text evidence="6">The sequence shown here is derived from an EMBL/GenBank/DDBJ whole genome shotgun (WGS) entry which is preliminary data.</text>
</comment>
<evidence type="ECO:0000256" key="3">
    <source>
        <dbReference type="ARBA" id="ARBA00023004"/>
    </source>
</evidence>
<evidence type="ECO:0000256" key="4">
    <source>
        <dbReference type="PROSITE-ProRule" id="PRU00433"/>
    </source>
</evidence>
<evidence type="ECO:0000313" key="6">
    <source>
        <dbReference type="EMBL" id="OQP48486.1"/>
    </source>
</evidence>
<accession>A0ABX3NWN4</accession>